<dbReference type="EMBL" id="CAJEWN010000081">
    <property type="protein sequence ID" value="CAD2160767.1"/>
    <property type="molecule type" value="Genomic_DNA"/>
</dbReference>
<feature type="transmembrane region" description="Helical" evidence="1">
    <location>
        <begin position="38"/>
        <end position="59"/>
    </location>
</feature>
<protein>
    <submittedName>
        <fullName evidence="2">Uncharacterized protein</fullName>
    </submittedName>
</protein>
<comment type="caution">
    <text evidence="2">The sequence shown here is derived from an EMBL/GenBank/DDBJ whole genome shotgun (WGS) entry which is preliminary data.</text>
</comment>
<keyword evidence="1" id="KW-1133">Transmembrane helix</keyword>
<evidence type="ECO:0000256" key="1">
    <source>
        <dbReference type="SAM" id="Phobius"/>
    </source>
</evidence>
<dbReference type="Proteomes" id="UP000580250">
    <property type="component" value="Unassembled WGS sequence"/>
</dbReference>
<evidence type="ECO:0000313" key="2">
    <source>
        <dbReference type="EMBL" id="CAD2160767.1"/>
    </source>
</evidence>
<sequence length="120" mass="14500">MRTTTHLRYMRFFKRRETLAQDPKSTETKMIWDAGKKVFGMLGFFIPTGILCFPAKDVLFDLMFYRNERFRGYVEQYSRTSESSMWTFNQQIRQFHTFRDWNTEGEVRKENPLESMGHMG</sequence>
<reference evidence="2 3" key="1">
    <citation type="submission" date="2020-08" db="EMBL/GenBank/DDBJ databases">
        <authorList>
            <person name="Koutsovoulos G."/>
            <person name="Danchin GJ E."/>
        </authorList>
    </citation>
    <scope>NUCLEOTIDE SEQUENCE [LARGE SCALE GENOMIC DNA]</scope>
</reference>
<evidence type="ECO:0000313" key="3">
    <source>
        <dbReference type="Proteomes" id="UP000580250"/>
    </source>
</evidence>
<name>A0A6V7ULL4_MELEN</name>
<gene>
    <name evidence="2" type="ORF">MENT_LOCUS14453</name>
</gene>
<organism evidence="2 3">
    <name type="scientific">Meloidogyne enterolobii</name>
    <name type="common">Root-knot nematode worm</name>
    <name type="synonym">Meloidogyne mayaguensis</name>
    <dbReference type="NCBI Taxonomy" id="390850"/>
    <lineage>
        <taxon>Eukaryota</taxon>
        <taxon>Metazoa</taxon>
        <taxon>Ecdysozoa</taxon>
        <taxon>Nematoda</taxon>
        <taxon>Chromadorea</taxon>
        <taxon>Rhabditida</taxon>
        <taxon>Tylenchina</taxon>
        <taxon>Tylenchomorpha</taxon>
        <taxon>Tylenchoidea</taxon>
        <taxon>Meloidogynidae</taxon>
        <taxon>Meloidogyninae</taxon>
        <taxon>Meloidogyne</taxon>
    </lineage>
</organism>
<keyword evidence="1" id="KW-0472">Membrane</keyword>
<accession>A0A6V7ULL4</accession>
<dbReference type="AlphaFoldDB" id="A0A6V7ULL4"/>
<proteinExistence type="predicted"/>
<keyword evidence="1" id="KW-0812">Transmembrane</keyword>